<keyword evidence="2" id="KW-0812">Transmembrane</keyword>
<keyword evidence="2" id="KW-0472">Membrane</keyword>
<dbReference type="Gene3D" id="3.40.710.10">
    <property type="entry name" value="DD-peptidase/beta-lactamase superfamily"/>
    <property type="match status" value="1"/>
</dbReference>
<dbReference type="Pfam" id="PF00144">
    <property type="entry name" value="Beta-lactamase"/>
    <property type="match status" value="1"/>
</dbReference>
<dbReference type="EC" id="3.-.-.-" evidence="4"/>
<dbReference type="GO" id="GO:0016787">
    <property type="term" value="F:hydrolase activity"/>
    <property type="evidence" value="ECO:0007669"/>
    <property type="project" value="UniProtKB-KW"/>
</dbReference>
<dbReference type="InterPro" id="IPR001466">
    <property type="entry name" value="Beta-lactam-related"/>
</dbReference>
<dbReference type="PANTHER" id="PTHR46825:SF7">
    <property type="entry name" value="D-ALANYL-D-ALANINE CARBOXYPEPTIDASE"/>
    <property type="match status" value="1"/>
</dbReference>
<evidence type="ECO:0000313" key="5">
    <source>
        <dbReference type="Proteomes" id="UP001595685"/>
    </source>
</evidence>
<reference evidence="5" key="1">
    <citation type="journal article" date="2019" name="Int. J. Syst. Evol. Microbiol.">
        <title>The Global Catalogue of Microorganisms (GCM) 10K type strain sequencing project: providing services to taxonomists for standard genome sequencing and annotation.</title>
        <authorList>
            <consortium name="The Broad Institute Genomics Platform"/>
            <consortium name="The Broad Institute Genome Sequencing Center for Infectious Disease"/>
            <person name="Wu L."/>
            <person name="Ma J."/>
        </authorList>
    </citation>
    <scope>NUCLEOTIDE SEQUENCE [LARGE SCALE GENOMIC DNA]</scope>
    <source>
        <strain evidence="5">NCAIM B.02333</strain>
    </source>
</reference>
<keyword evidence="4" id="KW-0378">Hydrolase</keyword>
<keyword evidence="5" id="KW-1185">Reference proteome</keyword>
<feature type="compositionally biased region" description="Basic and acidic residues" evidence="1">
    <location>
        <begin position="268"/>
        <end position="284"/>
    </location>
</feature>
<accession>A0ABV7WFY3</accession>
<protein>
    <submittedName>
        <fullName evidence="4">Serine hydrolase domain-containing protein</fullName>
        <ecNumber evidence="4">3.-.-.-</ecNumber>
    </submittedName>
</protein>
<dbReference type="EMBL" id="JBHRWW010000006">
    <property type="protein sequence ID" value="MFC3688760.1"/>
    <property type="molecule type" value="Genomic_DNA"/>
</dbReference>
<evidence type="ECO:0000259" key="3">
    <source>
        <dbReference type="Pfam" id="PF00144"/>
    </source>
</evidence>
<dbReference type="SUPFAM" id="SSF56601">
    <property type="entry name" value="beta-lactamase/transpeptidase-like"/>
    <property type="match status" value="1"/>
</dbReference>
<feature type="region of interest" description="Disordered" evidence="1">
    <location>
        <begin position="264"/>
        <end position="286"/>
    </location>
</feature>
<evidence type="ECO:0000256" key="1">
    <source>
        <dbReference type="SAM" id="MobiDB-lite"/>
    </source>
</evidence>
<keyword evidence="2" id="KW-1133">Transmembrane helix</keyword>
<dbReference type="Proteomes" id="UP001595685">
    <property type="component" value="Unassembled WGS sequence"/>
</dbReference>
<feature type="transmembrane region" description="Helical" evidence="2">
    <location>
        <begin position="44"/>
        <end position="64"/>
    </location>
</feature>
<evidence type="ECO:0000256" key="2">
    <source>
        <dbReference type="SAM" id="Phobius"/>
    </source>
</evidence>
<feature type="region of interest" description="Disordered" evidence="1">
    <location>
        <begin position="95"/>
        <end position="119"/>
    </location>
</feature>
<feature type="domain" description="Beta-lactamase-related" evidence="3">
    <location>
        <begin position="79"/>
        <end position="405"/>
    </location>
</feature>
<gene>
    <name evidence="4" type="ORF">ACFOLH_10445</name>
</gene>
<dbReference type="InterPro" id="IPR012338">
    <property type="entry name" value="Beta-lactam/transpept-like"/>
</dbReference>
<evidence type="ECO:0000313" key="4">
    <source>
        <dbReference type="EMBL" id="MFC3688760.1"/>
    </source>
</evidence>
<dbReference type="PANTHER" id="PTHR46825">
    <property type="entry name" value="D-ALANYL-D-ALANINE-CARBOXYPEPTIDASE/ENDOPEPTIDASE AMPH"/>
    <property type="match status" value="1"/>
</dbReference>
<sequence length="426" mass="44904">MSQDHDHSGSTTGSTAGSTTGSTRTSGSVPAGGTTRTSGRGRRAGVLGATGVLVATVAAGGLWWGSAAAGTDDPAQARLDALVESGFPGVLATATDPDGAERTLTAGTGDVETGDPVPEDGEVRIGSNTKTFTATVVLQLVDEGRVDLDAPVEQYLPGLVRAEGVDASVVTVRHLLQHTSGLPEYTTAVAEDVVALRDSYRSPRDLLDLALQQPVQFAPGERWGYSNTNYLLLGLLVERVTQRTLAEQVTERIVEPLGLERTYFPQPGERELRGEHPRGYHSDPDGGLLDITELDPSWGWAAGAMVSTPGELSEFMLALVDGELLEPETLEQMMTTVPQDDPFSPGSGYGLGLISYPLSCGGEVWGHGGDIHGYQTRGAVSEDGRAWSVAVTALPWAFVDPTDEEALLPLYQEVVDTVDAAFCEQG</sequence>
<proteinExistence type="predicted"/>
<comment type="caution">
    <text evidence="4">The sequence shown here is derived from an EMBL/GenBank/DDBJ whole genome shotgun (WGS) entry which is preliminary data.</text>
</comment>
<organism evidence="4 5">
    <name type="scientific">Aquipuribacter hungaricus</name>
    <dbReference type="NCBI Taxonomy" id="545624"/>
    <lineage>
        <taxon>Bacteria</taxon>
        <taxon>Bacillati</taxon>
        <taxon>Actinomycetota</taxon>
        <taxon>Actinomycetes</taxon>
        <taxon>Micrococcales</taxon>
        <taxon>Intrasporangiaceae</taxon>
        <taxon>Aquipuribacter</taxon>
    </lineage>
</organism>
<feature type="region of interest" description="Disordered" evidence="1">
    <location>
        <begin position="1"/>
        <end position="43"/>
    </location>
</feature>
<dbReference type="RefSeq" id="WP_340294351.1">
    <property type="nucleotide sequence ID" value="NZ_JBBEOI010000153.1"/>
</dbReference>
<feature type="compositionally biased region" description="Low complexity" evidence="1">
    <location>
        <begin position="9"/>
        <end position="43"/>
    </location>
</feature>
<name>A0ABV7WFY3_9MICO</name>
<dbReference type="InterPro" id="IPR050491">
    <property type="entry name" value="AmpC-like"/>
</dbReference>